<dbReference type="Proteomes" id="UP001159363">
    <property type="component" value="Chromosome 6"/>
</dbReference>
<evidence type="ECO:0008006" key="3">
    <source>
        <dbReference type="Google" id="ProtNLM"/>
    </source>
</evidence>
<sequence>MSGKSVKRTIDSENRIYTESWEICFKQCCIFKRILCMHLMQFLLRLQRRKKPFTDDSLVKRCAIEMAYAFEDAKLAERFESVPLSHQTIQRRIIDMGEQVEILMLSLARKLLIYVRTTSKDFFIKEELFDVCSLHGTTKGKDIYDAVKKSVNRIGGLSKCSVIVTDGAPATTGNNIGLKGMLKKDGINCPMIHCLIHQGALC</sequence>
<gene>
    <name evidence="1" type="ORF">PR048_020072</name>
</gene>
<accession>A0ABQ9H594</accession>
<name>A0ABQ9H594_9NEOP</name>
<dbReference type="EMBL" id="JARBHB010000007">
    <property type="protein sequence ID" value="KAJ8879464.1"/>
    <property type="molecule type" value="Genomic_DNA"/>
</dbReference>
<comment type="caution">
    <text evidence="1">The sequence shown here is derived from an EMBL/GenBank/DDBJ whole genome shotgun (WGS) entry which is preliminary data.</text>
</comment>
<reference evidence="1 2" key="1">
    <citation type="submission" date="2023-02" db="EMBL/GenBank/DDBJ databases">
        <title>LHISI_Scaffold_Assembly.</title>
        <authorList>
            <person name="Stuart O.P."/>
            <person name="Cleave R."/>
            <person name="Magrath M.J.L."/>
            <person name="Mikheyev A.S."/>
        </authorList>
    </citation>
    <scope>NUCLEOTIDE SEQUENCE [LARGE SCALE GENOMIC DNA]</scope>
    <source>
        <strain evidence="1">Daus_M_001</strain>
        <tissue evidence="1">Leg muscle</tissue>
    </source>
</reference>
<dbReference type="PANTHER" id="PTHR45913">
    <property type="entry name" value="EPM2A-INTERACTING PROTEIN 1"/>
    <property type="match status" value="1"/>
</dbReference>
<keyword evidence="2" id="KW-1185">Reference proteome</keyword>
<evidence type="ECO:0000313" key="2">
    <source>
        <dbReference type="Proteomes" id="UP001159363"/>
    </source>
</evidence>
<proteinExistence type="predicted"/>
<evidence type="ECO:0000313" key="1">
    <source>
        <dbReference type="EMBL" id="KAJ8879464.1"/>
    </source>
</evidence>
<organism evidence="1 2">
    <name type="scientific">Dryococelus australis</name>
    <dbReference type="NCBI Taxonomy" id="614101"/>
    <lineage>
        <taxon>Eukaryota</taxon>
        <taxon>Metazoa</taxon>
        <taxon>Ecdysozoa</taxon>
        <taxon>Arthropoda</taxon>
        <taxon>Hexapoda</taxon>
        <taxon>Insecta</taxon>
        <taxon>Pterygota</taxon>
        <taxon>Neoptera</taxon>
        <taxon>Polyneoptera</taxon>
        <taxon>Phasmatodea</taxon>
        <taxon>Verophasmatodea</taxon>
        <taxon>Anareolatae</taxon>
        <taxon>Phasmatidae</taxon>
        <taxon>Eurycanthinae</taxon>
        <taxon>Dryococelus</taxon>
    </lineage>
</organism>
<dbReference type="PANTHER" id="PTHR45913:SF20">
    <property type="entry name" value="GENERAL TRANSCRIPTION FACTOR II-I REPEAT DOMAIN-CONTAINING PROTEIN 2"/>
    <property type="match status" value="1"/>
</dbReference>
<protein>
    <recommendedName>
        <fullName evidence="3">Transposase</fullName>
    </recommendedName>
</protein>